<dbReference type="Pfam" id="PF22822">
    <property type="entry name" value="MrpR_N_CB"/>
    <property type="match status" value="1"/>
</dbReference>
<sequence length="332" mass="38790">MYNEDVKNSYVKKLKYKVDTKEMMDVLTLFQKSSILEEKYNCDLAYFNREQLIELIKMFNFTSIYRVREIQRRINRYVVYCSEEYDKSIKKTTISQDKIREIANSGNSKLAVISKEMFEMLVDKMLKNNNAQGAFALVAAWSGLSGYGLSEITLVKLSNIDFSNKKLKIYEYDPVSDKIIFTRTTVVSDLFIKVAELADKEIEYIDNIGRAIGIYENSEYVIKTRITSRNLDTSETKDLRLFIERRRKNIQDRLMRLRNSDDFYFPNLNFESIRRSGIASVTIDVANALGVPLSKLEEDDSNFVIKPILDKFNIDMTYMRSIISTHILKYSQ</sequence>
<dbReference type="KEGG" id="bhan:CGC63_09370"/>
<evidence type="ECO:0000313" key="2">
    <source>
        <dbReference type="EMBL" id="EEX21846.1"/>
    </source>
</evidence>
<dbReference type="EMBL" id="ABYU02000016">
    <property type="protein sequence ID" value="EEX21846.1"/>
    <property type="molecule type" value="Genomic_DNA"/>
</dbReference>
<feature type="domain" description="MrpR N-terminal core-binding" evidence="1">
    <location>
        <begin position="1"/>
        <end position="81"/>
    </location>
</feature>
<dbReference type="AlphaFoldDB" id="C9L7V1"/>
<dbReference type="InterPro" id="IPR055009">
    <property type="entry name" value="MrpR_N_CB"/>
</dbReference>
<evidence type="ECO:0000259" key="1">
    <source>
        <dbReference type="Pfam" id="PF22822"/>
    </source>
</evidence>
<dbReference type="Proteomes" id="UP000003755">
    <property type="component" value="Unassembled WGS sequence"/>
</dbReference>
<organism evidence="2 3">
    <name type="scientific">Blautia hansenii DSM 20583</name>
    <dbReference type="NCBI Taxonomy" id="537007"/>
    <lineage>
        <taxon>Bacteria</taxon>
        <taxon>Bacillati</taxon>
        <taxon>Bacillota</taxon>
        <taxon>Clostridia</taxon>
        <taxon>Lachnospirales</taxon>
        <taxon>Lachnospiraceae</taxon>
        <taxon>Blautia</taxon>
    </lineage>
</organism>
<gene>
    <name evidence="2" type="ORF">BLAHAN_05471</name>
</gene>
<keyword evidence="3" id="KW-1185">Reference proteome</keyword>
<accession>C9L7V1</accession>
<dbReference type="RefSeq" id="WP_003020662.1">
    <property type="nucleotide sequence ID" value="NZ_CP022413.2"/>
</dbReference>
<evidence type="ECO:0000313" key="3">
    <source>
        <dbReference type="Proteomes" id="UP000003755"/>
    </source>
</evidence>
<protein>
    <recommendedName>
        <fullName evidence="1">MrpR N-terminal core-binding domain-containing protein</fullName>
    </recommendedName>
</protein>
<dbReference type="STRING" id="537007.BLAHAN_05471"/>
<reference evidence="2" key="1">
    <citation type="submission" date="2009-09" db="EMBL/GenBank/DDBJ databases">
        <authorList>
            <person name="Weinstock G."/>
            <person name="Sodergren E."/>
            <person name="Clifton S."/>
            <person name="Fulton L."/>
            <person name="Fulton B."/>
            <person name="Courtney L."/>
            <person name="Fronick C."/>
            <person name="Harrison M."/>
            <person name="Strong C."/>
            <person name="Farmer C."/>
            <person name="Delahaunty K."/>
            <person name="Markovic C."/>
            <person name="Hall O."/>
            <person name="Minx P."/>
            <person name="Tomlinson C."/>
            <person name="Mitreva M."/>
            <person name="Nelson J."/>
            <person name="Hou S."/>
            <person name="Wollam A."/>
            <person name="Pepin K.H."/>
            <person name="Johnson M."/>
            <person name="Bhonagiri V."/>
            <person name="Nash W.E."/>
            <person name="Warren W."/>
            <person name="Chinwalla A."/>
            <person name="Mardis E.R."/>
            <person name="Wilson R.K."/>
        </authorList>
    </citation>
    <scope>NUCLEOTIDE SEQUENCE [LARGE SCALE GENOMIC DNA]</scope>
    <source>
        <strain evidence="2">DSM 20583</strain>
    </source>
</reference>
<dbReference type="HOGENOM" id="CLU_835927_0_0_9"/>
<name>C9L7V1_BLAHA</name>
<proteinExistence type="predicted"/>
<comment type="caution">
    <text evidence="2">The sequence shown here is derived from an EMBL/GenBank/DDBJ whole genome shotgun (WGS) entry which is preliminary data.</text>
</comment>